<evidence type="ECO:0000256" key="2">
    <source>
        <dbReference type="ARBA" id="ARBA00022519"/>
    </source>
</evidence>
<protein>
    <submittedName>
        <fullName evidence="6">LPS export ABC transporter protein LptC</fullName>
    </submittedName>
</protein>
<dbReference type="STRING" id="34097.SAMN02745150_01157"/>
<keyword evidence="2" id="KW-0997">Cell inner membrane</keyword>
<evidence type="ECO:0000256" key="3">
    <source>
        <dbReference type="ARBA" id="ARBA00022692"/>
    </source>
</evidence>
<dbReference type="GO" id="GO:0030288">
    <property type="term" value="C:outer membrane-bounded periplasmic space"/>
    <property type="evidence" value="ECO:0007669"/>
    <property type="project" value="TreeGrafter"/>
</dbReference>
<dbReference type="EMBL" id="FOKY01000014">
    <property type="protein sequence ID" value="SFB87728.1"/>
    <property type="molecule type" value="Genomic_DNA"/>
</dbReference>
<proteinExistence type="predicted"/>
<dbReference type="Gene3D" id="2.60.450.10">
    <property type="entry name" value="Lipopolysaccharide (LPS) transport protein A like domain"/>
    <property type="match status" value="1"/>
</dbReference>
<accession>A0A1I1EQF1</accession>
<dbReference type="Pfam" id="PF06835">
    <property type="entry name" value="LptC"/>
    <property type="match status" value="1"/>
</dbReference>
<dbReference type="InterPro" id="IPR010664">
    <property type="entry name" value="LipoPS_assembly_LptC-rel"/>
</dbReference>
<dbReference type="GO" id="GO:0015221">
    <property type="term" value="F:lipopolysaccharide transmembrane transporter activity"/>
    <property type="evidence" value="ECO:0007669"/>
    <property type="project" value="InterPro"/>
</dbReference>
<evidence type="ECO:0000256" key="5">
    <source>
        <dbReference type="ARBA" id="ARBA00023136"/>
    </source>
</evidence>
<dbReference type="AlphaFoldDB" id="A0A1I1EQF1"/>
<keyword evidence="3" id="KW-0812">Transmembrane</keyword>
<name>A0A1I1EQF1_BREAD</name>
<keyword evidence="4" id="KW-1133">Transmembrane helix</keyword>
<dbReference type="GO" id="GO:0017089">
    <property type="term" value="F:glycolipid transfer activity"/>
    <property type="evidence" value="ECO:0007669"/>
    <property type="project" value="TreeGrafter"/>
</dbReference>
<evidence type="ECO:0000313" key="6">
    <source>
        <dbReference type="EMBL" id="SFB87728.1"/>
    </source>
</evidence>
<dbReference type="InterPro" id="IPR026265">
    <property type="entry name" value="LptC"/>
</dbReference>
<dbReference type="PANTHER" id="PTHR37481:SF1">
    <property type="entry name" value="LIPOPOLYSACCHARIDE EXPORT SYSTEM PROTEIN LPTC"/>
    <property type="match status" value="1"/>
</dbReference>
<keyword evidence="5" id="KW-0472">Membrane</keyword>
<keyword evidence="7" id="KW-1185">Reference proteome</keyword>
<gene>
    <name evidence="6" type="ORF">SAMN02745150_01157</name>
</gene>
<dbReference type="GO" id="GO:0005886">
    <property type="term" value="C:plasma membrane"/>
    <property type="evidence" value="ECO:0007669"/>
    <property type="project" value="InterPro"/>
</dbReference>
<dbReference type="Proteomes" id="UP000240042">
    <property type="component" value="Unassembled WGS sequence"/>
</dbReference>
<sequence>MFNKILLFLTLISINSCGVKLGRNDREKRNLPSVIMQDFVYAFTEDSGYREWEVKSAQAKIFEDNNTVYLYNLTMTFFSESNQIQSVLIANKGIVNQNSRNLQAEGEVYILSSNQSQLITEKVYWDQGRKLFFSETNKLVTFIRPTQKILGYNMVTDSELNNIELDNSIGQVEVGDRNENNTLSNNIEMEMEFFEQGFTD</sequence>
<keyword evidence="1" id="KW-1003">Cell membrane</keyword>
<reference evidence="7" key="1">
    <citation type="submission" date="2016-10" db="EMBL/GenBank/DDBJ databases">
        <authorList>
            <person name="Varghese N."/>
            <person name="Submissions S."/>
        </authorList>
    </citation>
    <scope>NUCLEOTIDE SEQUENCE [LARGE SCALE GENOMIC DNA]</scope>
    <source>
        <strain evidence="7">ATCC 43811</strain>
    </source>
</reference>
<evidence type="ECO:0000256" key="1">
    <source>
        <dbReference type="ARBA" id="ARBA00022475"/>
    </source>
</evidence>
<dbReference type="InterPro" id="IPR052363">
    <property type="entry name" value="LPS_export_LptC"/>
</dbReference>
<organism evidence="6 7">
    <name type="scientific">Brevinema andersonii</name>
    <dbReference type="NCBI Taxonomy" id="34097"/>
    <lineage>
        <taxon>Bacteria</taxon>
        <taxon>Pseudomonadati</taxon>
        <taxon>Spirochaetota</taxon>
        <taxon>Spirochaetia</taxon>
        <taxon>Brevinematales</taxon>
        <taxon>Brevinemataceae</taxon>
        <taxon>Brevinema</taxon>
    </lineage>
</organism>
<dbReference type="PANTHER" id="PTHR37481">
    <property type="entry name" value="LIPOPOLYSACCHARIDE EXPORT SYSTEM PROTEIN LPTC"/>
    <property type="match status" value="1"/>
</dbReference>
<evidence type="ECO:0000256" key="4">
    <source>
        <dbReference type="ARBA" id="ARBA00022989"/>
    </source>
</evidence>
<dbReference type="RefSeq" id="WP_092319566.1">
    <property type="nucleotide sequence ID" value="NZ_FOKY01000014.1"/>
</dbReference>
<dbReference type="NCBIfam" id="TIGR04409">
    <property type="entry name" value="LptC_YrbK"/>
    <property type="match status" value="1"/>
</dbReference>
<evidence type="ECO:0000313" key="7">
    <source>
        <dbReference type="Proteomes" id="UP000240042"/>
    </source>
</evidence>